<evidence type="ECO:0000313" key="5">
    <source>
        <dbReference type="EMBL" id="SLM36029.1"/>
    </source>
</evidence>
<evidence type="ECO:0000256" key="2">
    <source>
        <dbReference type="ARBA" id="ARBA00023186"/>
    </source>
</evidence>
<dbReference type="GO" id="GO:0007023">
    <property type="term" value="P:post-chaperonin tubulin folding pathway"/>
    <property type="evidence" value="ECO:0007669"/>
    <property type="project" value="UniProtKB-UniRule"/>
</dbReference>
<dbReference type="EMBL" id="FWEW01000869">
    <property type="protein sequence ID" value="SLM36029.1"/>
    <property type="molecule type" value="Genomic_DNA"/>
</dbReference>
<dbReference type="PANTHER" id="PTHR21500:SF0">
    <property type="entry name" value="TUBULIN-SPECIFIC CHAPERONE A"/>
    <property type="match status" value="1"/>
</dbReference>
<evidence type="ECO:0000256" key="3">
    <source>
        <dbReference type="RuleBase" id="RU364030"/>
    </source>
</evidence>
<evidence type="ECO:0000313" key="6">
    <source>
        <dbReference type="Proteomes" id="UP000192927"/>
    </source>
</evidence>
<protein>
    <recommendedName>
        <fullName evidence="3">Tubulin-specific chaperone A</fullName>
    </recommendedName>
</protein>
<comment type="subunit">
    <text evidence="3">Supercomplex made of cofactors A to E. Cofactors A and D function by capturing and stabilizing tubulin in a quasi-native conformation. Cofactor E binds to the cofactor D-tubulin complex; interaction with cofactor C then causes the release of tubulin polypeptides that are committed to the native state.</text>
</comment>
<dbReference type="GO" id="GO:0048487">
    <property type="term" value="F:beta-tubulin binding"/>
    <property type="evidence" value="ECO:0007669"/>
    <property type="project" value="InterPro"/>
</dbReference>
<evidence type="ECO:0000256" key="1">
    <source>
        <dbReference type="ARBA" id="ARBA00006806"/>
    </source>
</evidence>
<sequence length="127" mass="14142">MPPPTPLSIATSAVLRLVKEESSYRHELLQQESRVEKLQSRERKGGDERDGDGDDGNAEWTLGQEKRALEETKAVFPSLRERITEAVGRLERELDAQKDGGEGGDVEEITRAKEAVAKARVSEREIA</sequence>
<reference evidence="6" key="1">
    <citation type="submission" date="2017-03" db="EMBL/GenBank/DDBJ databases">
        <authorList>
            <person name="Sharma R."/>
            <person name="Thines M."/>
        </authorList>
    </citation>
    <scope>NUCLEOTIDE SEQUENCE [LARGE SCALE GENOMIC DNA]</scope>
</reference>
<keyword evidence="3" id="KW-0493">Microtubule</keyword>
<dbReference type="Proteomes" id="UP000192927">
    <property type="component" value="Unassembled WGS sequence"/>
</dbReference>
<comment type="subcellular location">
    <subcellularLocation>
        <location evidence="3">Cytoplasm</location>
        <location evidence="3">Cytoskeleton</location>
    </subcellularLocation>
</comment>
<feature type="compositionally biased region" description="Basic and acidic residues" evidence="4">
    <location>
        <begin position="25"/>
        <end position="48"/>
    </location>
</feature>
<dbReference type="Pfam" id="PF02970">
    <property type="entry name" value="TBCA"/>
    <property type="match status" value="1"/>
</dbReference>
<keyword evidence="3" id="KW-0206">Cytoskeleton</keyword>
<keyword evidence="6" id="KW-1185">Reference proteome</keyword>
<comment type="similarity">
    <text evidence="1 3">Belongs to the TBCA family.</text>
</comment>
<organism evidence="5 6">
    <name type="scientific">Lasallia pustulata</name>
    <dbReference type="NCBI Taxonomy" id="136370"/>
    <lineage>
        <taxon>Eukaryota</taxon>
        <taxon>Fungi</taxon>
        <taxon>Dikarya</taxon>
        <taxon>Ascomycota</taxon>
        <taxon>Pezizomycotina</taxon>
        <taxon>Lecanoromycetes</taxon>
        <taxon>OSLEUM clade</taxon>
        <taxon>Umbilicariomycetidae</taxon>
        <taxon>Umbilicariales</taxon>
        <taxon>Umbilicariaceae</taxon>
        <taxon>Lasallia</taxon>
    </lineage>
</organism>
<dbReference type="GO" id="GO:0005874">
    <property type="term" value="C:microtubule"/>
    <property type="evidence" value="ECO:0007669"/>
    <property type="project" value="UniProtKB-KW"/>
</dbReference>
<accession>A0A1W5CZG6</accession>
<keyword evidence="3" id="KW-0963">Cytoplasm</keyword>
<dbReference type="SUPFAM" id="SSF46988">
    <property type="entry name" value="Tubulin chaperone cofactor A"/>
    <property type="match status" value="1"/>
</dbReference>
<dbReference type="Gene3D" id="1.20.58.90">
    <property type="match status" value="1"/>
</dbReference>
<keyword evidence="2 3" id="KW-0143">Chaperone</keyword>
<dbReference type="InterPro" id="IPR036126">
    <property type="entry name" value="TBCA_sf"/>
</dbReference>
<feature type="region of interest" description="Disordered" evidence="4">
    <location>
        <begin position="25"/>
        <end position="66"/>
    </location>
</feature>
<name>A0A1W5CZG6_9LECA</name>
<evidence type="ECO:0000256" key="4">
    <source>
        <dbReference type="SAM" id="MobiDB-lite"/>
    </source>
</evidence>
<dbReference type="GO" id="GO:0007021">
    <property type="term" value="P:tubulin complex assembly"/>
    <property type="evidence" value="ECO:0007669"/>
    <property type="project" value="UniProtKB-UniRule"/>
</dbReference>
<proteinExistence type="inferred from homology"/>
<dbReference type="AlphaFoldDB" id="A0A1W5CZG6"/>
<dbReference type="InterPro" id="IPR004226">
    <property type="entry name" value="TBCA"/>
</dbReference>
<dbReference type="GO" id="GO:0005829">
    <property type="term" value="C:cytosol"/>
    <property type="evidence" value="ECO:0007669"/>
    <property type="project" value="TreeGrafter"/>
</dbReference>
<dbReference type="PANTHER" id="PTHR21500">
    <property type="entry name" value="TUBULIN-SPECIFIC CHAPERONE A"/>
    <property type="match status" value="1"/>
</dbReference>